<keyword evidence="6" id="KW-1185">Reference proteome</keyword>
<dbReference type="GeneID" id="77467629"/>
<keyword evidence="2" id="KW-0597">Phosphoprotein</keyword>
<dbReference type="InterPro" id="IPR008327">
    <property type="entry name" value="Sig_transdc_resp-reg_antiterm"/>
</dbReference>
<dbReference type="Pfam" id="PF03861">
    <property type="entry name" value="ANTAR"/>
    <property type="match status" value="1"/>
</dbReference>
<feature type="modified residue" description="4-aspartylphosphate" evidence="2">
    <location>
        <position position="54"/>
    </location>
</feature>
<dbReference type="InterPro" id="IPR039420">
    <property type="entry name" value="WalR-like"/>
</dbReference>
<dbReference type="RefSeq" id="WP_005949807.1">
    <property type="nucleotide sequence ID" value="NZ_CP028103.1"/>
</dbReference>
<gene>
    <name evidence="5" type="ORF">C4N18_06455</name>
</gene>
<dbReference type="PIRSF" id="PIRSF036382">
    <property type="entry name" value="RR_antiterm"/>
    <property type="match status" value="1"/>
</dbReference>
<evidence type="ECO:0000256" key="2">
    <source>
        <dbReference type="PROSITE-ProRule" id="PRU00169"/>
    </source>
</evidence>
<feature type="domain" description="Response regulatory" evidence="3">
    <location>
        <begin position="4"/>
        <end position="119"/>
    </location>
</feature>
<dbReference type="SUPFAM" id="SSF52172">
    <property type="entry name" value="CheY-like"/>
    <property type="match status" value="1"/>
</dbReference>
<dbReference type="SMART" id="SM00448">
    <property type="entry name" value="REC"/>
    <property type="match status" value="1"/>
</dbReference>
<keyword evidence="1" id="KW-0238">DNA-binding</keyword>
<reference evidence="6" key="1">
    <citation type="journal article" date="2018" name="MSphere">
        <title>Fusobacterium Genomics Using MinION and Illumina Sequencing Enables Genome Completion and Correction.</title>
        <authorList>
            <person name="Todd S.M."/>
            <person name="Settlage R.E."/>
            <person name="Lahmers K.K."/>
            <person name="Slade D.J."/>
        </authorList>
    </citation>
    <scope>NUCLEOTIDE SEQUENCE [LARGE SCALE GENOMIC DNA]</scope>
    <source>
        <strain evidence="6">ATCC 27725</strain>
    </source>
</reference>
<sequence>MKVRIVIAEDETLTRMDIAEMLNENGYEVVGEASDGLEALKICREKKPDILLLDVKMPLMDGLQTAKVLHEEGFSGCIIMLTAYNIKEYIHEATESSVMGYLIKPIDEEIFLSRLEMIYSTHMRLLRFKDEAEGARQKLEERKKIEKAKGILMKNKNISESEAYQEMRNISMKKRIALIDLAEIIILTGGILI</sequence>
<evidence type="ECO:0000259" key="3">
    <source>
        <dbReference type="PROSITE" id="PS50110"/>
    </source>
</evidence>
<feature type="domain" description="ANTAR" evidence="4">
    <location>
        <begin position="125"/>
        <end position="186"/>
    </location>
</feature>
<dbReference type="PROSITE" id="PS50110">
    <property type="entry name" value="RESPONSE_REGULATORY"/>
    <property type="match status" value="1"/>
</dbReference>
<dbReference type="SMART" id="SM01012">
    <property type="entry name" value="ANTAR"/>
    <property type="match status" value="1"/>
</dbReference>
<proteinExistence type="predicted"/>
<dbReference type="InterPro" id="IPR001789">
    <property type="entry name" value="Sig_transdc_resp-reg_receiver"/>
</dbReference>
<evidence type="ECO:0000256" key="1">
    <source>
        <dbReference type="ARBA" id="ARBA00023125"/>
    </source>
</evidence>
<dbReference type="Gene3D" id="1.10.10.10">
    <property type="entry name" value="Winged helix-like DNA-binding domain superfamily/Winged helix DNA-binding domain"/>
    <property type="match status" value="1"/>
</dbReference>
<name>A0ABN5JFV6_FUSVA</name>
<dbReference type="PROSITE" id="PS50921">
    <property type="entry name" value="ANTAR"/>
    <property type="match status" value="1"/>
</dbReference>
<evidence type="ECO:0000259" key="4">
    <source>
        <dbReference type="PROSITE" id="PS50921"/>
    </source>
</evidence>
<evidence type="ECO:0000313" key="6">
    <source>
        <dbReference type="Proteomes" id="UP000241238"/>
    </source>
</evidence>
<dbReference type="EMBL" id="CP028103">
    <property type="protein sequence ID" value="AVQ30868.1"/>
    <property type="molecule type" value="Genomic_DNA"/>
</dbReference>
<accession>A0ABN5JFV6</accession>
<dbReference type="InterPro" id="IPR011006">
    <property type="entry name" value="CheY-like_superfamily"/>
</dbReference>
<dbReference type="PANTHER" id="PTHR48111:SF69">
    <property type="entry name" value="RESPONSE REGULATOR RECEIVER"/>
    <property type="match status" value="1"/>
</dbReference>
<dbReference type="Pfam" id="PF00072">
    <property type="entry name" value="Response_reg"/>
    <property type="match status" value="1"/>
</dbReference>
<dbReference type="Proteomes" id="UP000241238">
    <property type="component" value="Chromosome"/>
</dbReference>
<dbReference type="InterPro" id="IPR005561">
    <property type="entry name" value="ANTAR"/>
</dbReference>
<dbReference type="InterPro" id="IPR036388">
    <property type="entry name" value="WH-like_DNA-bd_sf"/>
</dbReference>
<dbReference type="PANTHER" id="PTHR48111">
    <property type="entry name" value="REGULATOR OF RPOS"/>
    <property type="match status" value="1"/>
</dbReference>
<evidence type="ECO:0000313" key="5">
    <source>
        <dbReference type="EMBL" id="AVQ30868.1"/>
    </source>
</evidence>
<organism evidence="5 6">
    <name type="scientific">Fusobacterium varium ATCC 27725</name>
    <dbReference type="NCBI Taxonomy" id="469618"/>
    <lineage>
        <taxon>Bacteria</taxon>
        <taxon>Fusobacteriati</taxon>
        <taxon>Fusobacteriota</taxon>
        <taxon>Fusobacteriia</taxon>
        <taxon>Fusobacteriales</taxon>
        <taxon>Fusobacteriaceae</taxon>
        <taxon>Fusobacterium</taxon>
    </lineage>
</organism>
<protein>
    <submittedName>
        <fullName evidence="5">ANTAR domain-containing protein</fullName>
    </submittedName>
</protein>
<dbReference type="Gene3D" id="3.40.50.2300">
    <property type="match status" value="1"/>
</dbReference>